<sequence>MSQQLCQIISTLPQINCPSCGNIGVNICPSINIEIMKLPNAQRPPINCIYLCNVCLTNVCNLCSKNHYNNVHNIQ</sequence>
<evidence type="ECO:0000313" key="1">
    <source>
        <dbReference type="EMBL" id="QHU21506.1"/>
    </source>
</evidence>
<reference evidence="1" key="1">
    <citation type="journal article" date="2020" name="Nature">
        <title>Giant virus diversity and host interactions through global metagenomics.</title>
        <authorList>
            <person name="Schulz F."/>
            <person name="Roux S."/>
            <person name="Paez-Espino D."/>
            <person name="Jungbluth S."/>
            <person name="Walsh D.A."/>
            <person name="Denef V.J."/>
            <person name="McMahon K.D."/>
            <person name="Konstantinidis K.T."/>
            <person name="Eloe-Fadrosh E.A."/>
            <person name="Kyrpides N.C."/>
            <person name="Woyke T."/>
        </authorList>
    </citation>
    <scope>NUCLEOTIDE SEQUENCE</scope>
    <source>
        <strain evidence="1">GVMAG-S-3300013094-109</strain>
    </source>
</reference>
<dbReference type="EMBL" id="MN740990">
    <property type="protein sequence ID" value="QHU21506.1"/>
    <property type="molecule type" value="Genomic_DNA"/>
</dbReference>
<name>A0A6C0KWJ9_9ZZZZ</name>
<organism evidence="1">
    <name type="scientific">viral metagenome</name>
    <dbReference type="NCBI Taxonomy" id="1070528"/>
    <lineage>
        <taxon>unclassified sequences</taxon>
        <taxon>metagenomes</taxon>
        <taxon>organismal metagenomes</taxon>
    </lineage>
</organism>
<accession>A0A6C0KWJ9</accession>
<proteinExistence type="predicted"/>
<protein>
    <submittedName>
        <fullName evidence="1">Uncharacterized protein</fullName>
    </submittedName>
</protein>
<dbReference type="AlphaFoldDB" id="A0A6C0KWJ9"/>